<dbReference type="PANTHER" id="PTHR43639">
    <property type="entry name" value="OXIDOREDUCTASE, SHORT-CHAIN DEHYDROGENASE/REDUCTASE FAMILY (AFU_ORTHOLOGUE AFUA_5G02870)"/>
    <property type="match status" value="1"/>
</dbReference>
<dbReference type="InterPro" id="IPR002347">
    <property type="entry name" value="SDR_fam"/>
</dbReference>
<dbReference type="EMBL" id="JAMOIM010000023">
    <property type="protein sequence ID" value="MCW6511270.1"/>
    <property type="molecule type" value="Genomic_DNA"/>
</dbReference>
<evidence type="ECO:0000313" key="4">
    <source>
        <dbReference type="Proteomes" id="UP001165667"/>
    </source>
</evidence>
<evidence type="ECO:0000256" key="1">
    <source>
        <dbReference type="ARBA" id="ARBA00006484"/>
    </source>
</evidence>
<evidence type="ECO:0000313" key="3">
    <source>
        <dbReference type="EMBL" id="MCW6511270.1"/>
    </source>
</evidence>
<dbReference type="InterPro" id="IPR036291">
    <property type="entry name" value="NAD(P)-bd_dom_sf"/>
</dbReference>
<name>A0AA42CQB0_9HYPH</name>
<comment type="similarity">
    <text evidence="1">Belongs to the short-chain dehydrogenases/reductases (SDR) family.</text>
</comment>
<evidence type="ECO:0000256" key="2">
    <source>
        <dbReference type="ARBA" id="ARBA00023002"/>
    </source>
</evidence>
<dbReference type="Pfam" id="PF13561">
    <property type="entry name" value="adh_short_C2"/>
    <property type="match status" value="1"/>
</dbReference>
<protein>
    <submittedName>
        <fullName evidence="3">SDR family oxidoreductase</fullName>
    </submittedName>
</protein>
<dbReference type="SUPFAM" id="SSF51735">
    <property type="entry name" value="NAD(P)-binding Rossmann-fold domains"/>
    <property type="match status" value="1"/>
</dbReference>
<dbReference type="GO" id="GO:0016491">
    <property type="term" value="F:oxidoreductase activity"/>
    <property type="evidence" value="ECO:0007669"/>
    <property type="project" value="UniProtKB-KW"/>
</dbReference>
<sequence>MSKSLENKLALVTGSSRGIGAAVAARLARNGASVIVNYASSADRADAVVREIRSAGGEAEAIGADLAGMDGVRTLIASIDTAFGGRFGGQLDILVNNAGTVDYGPFLEQPDDSYDKHFNVNVRAPIALAKEAGKRMAKAGWGRIINVGSAFGEAAPLGGVTLYIATKFALHGFTRGLSRELGPLGITVNGVQPGPIDTDLSPNEGTDAHATMVKLTSVGRFGKVDEIAAAVAYLASQEASFTNGENLTVDGGWNA</sequence>
<dbReference type="AlphaFoldDB" id="A0AA42CQB0"/>
<keyword evidence="4" id="KW-1185">Reference proteome</keyword>
<organism evidence="3 4">
    <name type="scientific">Lichenifustis flavocetrariae</name>
    <dbReference type="NCBI Taxonomy" id="2949735"/>
    <lineage>
        <taxon>Bacteria</taxon>
        <taxon>Pseudomonadati</taxon>
        <taxon>Pseudomonadota</taxon>
        <taxon>Alphaproteobacteria</taxon>
        <taxon>Hyphomicrobiales</taxon>
        <taxon>Lichenihabitantaceae</taxon>
        <taxon>Lichenifustis</taxon>
    </lineage>
</organism>
<dbReference type="PRINTS" id="PR00080">
    <property type="entry name" value="SDRFAMILY"/>
</dbReference>
<dbReference type="Proteomes" id="UP001165667">
    <property type="component" value="Unassembled WGS sequence"/>
</dbReference>
<comment type="caution">
    <text evidence="3">The sequence shown here is derived from an EMBL/GenBank/DDBJ whole genome shotgun (WGS) entry which is preliminary data.</text>
</comment>
<dbReference type="PRINTS" id="PR00081">
    <property type="entry name" value="GDHRDH"/>
</dbReference>
<dbReference type="FunFam" id="3.40.50.720:FF:000084">
    <property type="entry name" value="Short-chain dehydrogenase reductase"/>
    <property type="match status" value="1"/>
</dbReference>
<gene>
    <name evidence="3" type="ORF">M8523_25085</name>
</gene>
<reference evidence="3" key="1">
    <citation type="submission" date="2022-05" db="EMBL/GenBank/DDBJ databases">
        <authorList>
            <person name="Pankratov T."/>
        </authorList>
    </citation>
    <scope>NUCLEOTIDE SEQUENCE</scope>
    <source>
        <strain evidence="3">BP6-180914</strain>
    </source>
</reference>
<proteinExistence type="inferred from homology"/>
<accession>A0AA42CQB0</accession>
<keyword evidence="2" id="KW-0560">Oxidoreductase</keyword>
<dbReference type="RefSeq" id="WP_282587649.1">
    <property type="nucleotide sequence ID" value="NZ_JAMOIM010000023.1"/>
</dbReference>
<dbReference type="Gene3D" id="3.40.50.720">
    <property type="entry name" value="NAD(P)-binding Rossmann-like Domain"/>
    <property type="match status" value="1"/>
</dbReference>
<dbReference type="PANTHER" id="PTHR43639:SF1">
    <property type="entry name" value="SHORT-CHAIN DEHYDROGENASE_REDUCTASE FAMILY PROTEIN"/>
    <property type="match status" value="1"/>
</dbReference>